<accession>A0A1I8PZV9</accession>
<dbReference type="PANTHER" id="PTHR20898">
    <property type="entry name" value="DAEDALUS ON 3-RELATED-RELATED"/>
    <property type="match status" value="1"/>
</dbReference>
<dbReference type="PANTHER" id="PTHR20898:SF0">
    <property type="entry name" value="DAEDALUS ON 3-RELATED"/>
    <property type="match status" value="1"/>
</dbReference>
<keyword evidence="1" id="KW-0732">Signal</keyword>
<proteinExistence type="predicted"/>
<evidence type="ECO:0000313" key="2">
    <source>
        <dbReference type="EnsemblMetazoa" id="SCAU012580-PA"/>
    </source>
</evidence>
<name>A0A1I8PZV9_STOCA</name>
<dbReference type="InterPro" id="IPR010512">
    <property type="entry name" value="DUF1091"/>
</dbReference>
<keyword evidence="3" id="KW-1185">Reference proteome</keyword>
<organism evidence="2 3">
    <name type="scientific">Stomoxys calcitrans</name>
    <name type="common">Stable fly</name>
    <name type="synonym">Conops calcitrans</name>
    <dbReference type="NCBI Taxonomy" id="35570"/>
    <lineage>
        <taxon>Eukaryota</taxon>
        <taxon>Metazoa</taxon>
        <taxon>Ecdysozoa</taxon>
        <taxon>Arthropoda</taxon>
        <taxon>Hexapoda</taxon>
        <taxon>Insecta</taxon>
        <taxon>Pterygota</taxon>
        <taxon>Neoptera</taxon>
        <taxon>Endopterygota</taxon>
        <taxon>Diptera</taxon>
        <taxon>Brachycera</taxon>
        <taxon>Muscomorpha</taxon>
        <taxon>Muscoidea</taxon>
        <taxon>Muscidae</taxon>
        <taxon>Stomoxys</taxon>
    </lineage>
</organism>
<dbReference type="EnsemblMetazoa" id="SCAU012580-RA">
    <property type="protein sequence ID" value="SCAU012580-PA"/>
    <property type="gene ID" value="SCAU012580"/>
</dbReference>
<protein>
    <recommendedName>
        <fullName evidence="4">MD-2-related lipid-recognition domain-containing protein</fullName>
    </recommendedName>
</protein>
<dbReference type="Pfam" id="PF06477">
    <property type="entry name" value="DUF1091"/>
    <property type="match status" value="1"/>
</dbReference>
<feature type="signal peptide" evidence="1">
    <location>
        <begin position="1"/>
        <end position="20"/>
    </location>
</feature>
<dbReference type="Proteomes" id="UP000095300">
    <property type="component" value="Unassembled WGS sequence"/>
</dbReference>
<dbReference type="AlphaFoldDB" id="A0A1I8PZV9"/>
<dbReference type="VEuPathDB" id="VectorBase:SCAU012580"/>
<dbReference type="SMART" id="SM00697">
    <property type="entry name" value="DM8"/>
    <property type="match status" value="1"/>
</dbReference>
<reference evidence="2" key="1">
    <citation type="submission" date="2020-05" db="UniProtKB">
        <authorList>
            <consortium name="EnsemblMetazoa"/>
        </authorList>
    </citation>
    <scope>IDENTIFICATION</scope>
    <source>
        <strain evidence="2">USDA</strain>
    </source>
</reference>
<evidence type="ECO:0000256" key="1">
    <source>
        <dbReference type="SAM" id="SignalP"/>
    </source>
</evidence>
<evidence type="ECO:0008006" key="4">
    <source>
        <dbReference type="Google" id="ProtNLM"/>
    </source>
</evidence>
<sequence length="183" mass="21081">MLEKLFFAVIFVISVHTVSGAKRPFNLELQSPRCNRSADVVKMCDCIIYRLGKNRYSSNAWFELNRQLHSNAEVAVTLYYNLAKSDRIVKFIDVKMKTCDIMSSLQRLPLMRDILTEMRRHSNFPLGCPFKGNVVYNLSNLIITKEIVPPYASTVNFNISIKFYEHQIQIGYYNLSGATVPRS</sequence>
<gene>
    <name evidence="2" type="primary">106090236</name>
</gene>
<evidence type="ECO:0000313" key="3">
    <source>
        <dbReference type="Proteomes" id="UP000095300"/>
    </source>
</evidence>
<feature type="chain" id="PRO_5009327498" description="MD-2-related lipid-recognition domain-containing protein" evidence="1">
    <location>
        <begin position="21"/>
        <end position="183"/>
    </location>
</feature>